<feature type="transmembrane region" description="Helical" evidence="1">
    <location>
        <begin position="328"/>
        <end position="351"/>
    </location>
</feature>
<feature type="transmembrane region" description="Helical" evidence="1">
    <location>
        <begin position="381"/>
        <end position="399"/>
    </location>
</feature>
<accession>A0ABS4MEI7</accession>
<feature type="transmembrane region" description="Helical" evidence="1">
    <location>
        <begin position="358"/>
        <end position="375"/>
    </location>
</feature>
<evidence type="ECO:0000313" key="3">
    <source>
        <dbReference type="Proteomes" id="UP001519292"/>
    </source>
</evidence>
<feature type="transmembrane region" description="Helical" evidence="1">
    <location>
        <begin position="241"/>
        <end position="258"/>
    </location>
</feature>
<feature type="transmembrane region" description="Helical" evidence="1">
    <location>
        <begin position="12"/>
        <end position="43"/>
    </location>
</feature>
<keyword evidence="1" id="KW-0472">Membrane</keyword>
<keyword evidence="1" id="KW-1133">Transmembrane helix</keyword>
<feature type="transmembrane region" description="Helical" evidence="1">
    <location>
        <begin position="55"/>
        <end position="73"/>
    </location>
</feature>
<dbReference type="RefSeq" id="WP_209686851.1">
    <property type="nucleotide sequence ID" value="NZ_JAGGLU010000006.1"/>
</dbReference>
<evidence type="ECO:0000313" key="2">
    <source>
        <dbReference type="EMBL" id="MBP2058104.1"/>
    </source>
</evidence>
<dbReference type="Proteomes" id="UP001519292">
    <property type="component" value="Unassembled WGS sequence"/>
</dbReference>
<name>A0ABS4MEI7_9LACO</name>
<feature type="transmembrane region" description="Helical" evidence="1">
    <location>
        <begin position="219"/>
        <end position="236"/>
    </location>
</feature>
<feature type="transmembrane region" description="Helical" evidence="1">
    <location>
        <begin position="93"/>
        <end position="111"/>
    </location>
</feature>
<organism evidence="2 3">
    <name type="scientific">Lactobacillus colini</name>
    <dbReference type="NCBI Taxonomy" id="1819254"/>
    <lineage>
        <taxon>Bacteria</taxon>
        <taxon>Bacillati</taxon>
        <taxon>Bacillota</taxon>
        <taxon>Bacilli</taxon>
        <taxon>Lactobacillales</taxon>
        <taxon>Lactobacillaceae</taxon>
        <taxon>Lactobacillus</taxon>
    </lineage>
</organism>
<dbReference type="EMBL" id="JAGGLU010000006">
    <property type="protein sequence ID" value="MBP2058104.1"/>
    <property type="molecule type" value="Genomic_DNA"/>
</dbReference>
<reference evidence="2 3" key="1">
    <citation type="submission" date="2021-03" db="EMBL/GenBank/DDBJ databases">
        <title>Genomic Encyclopedia of Type Strains, Phase IV (KMG-IV): sequencing the most valuable type-strain genomes for metagenomic binning, comparative biology and taxonomic classification.</title>
        <authorList>
            <person name="Goeker M."/>
        </authorList>
    </citation>
    <scope>NUCLEOTIDE SEQUENCE [LARGE SCALE GENOMIC DNA]</scope>
    <source>
        <strain evidence="2 3">DSM 101872</strain>
    </source>
</reference>
<evidence type="ECO:0008006" key="4">
    <source>
        <dbReference type="Google" id="ProtNLM"/>
    </source>
</evidence>
<feature type="transmembrane region" description="Helical" evidence="1">
    <location>
        <begin position="195"/>
        <end position="213"/>
    </location>
</feature>
<feature type="transmembrane region" description="Helical" evidence="1">
    <location>
        <begin position="123"/>
        <end position="141"/>
    </location>
</feature>
<sequence>MKLTNLQIEKFLIYLIVIILLFRISAMTMLLSIFIAVILWLLYLYFPKTKKSYNVIIDISVISIILLFFINAFRSLFLGSYTPLTIKGIITNYGGYLLVIIAYPVAELVNSDKSGFLRGINRIGMSFLVLKTLSWVIYNFFNRDIGFTLLGGKITWTRVIGNHIFSRSGGTFLDGFLLAYAIGELFSSEKSKNQNIKYIVQLLVLITYSYLIYQSRAQLIFYFATILINIFCWAFSKKYKFLSSVIACVFILGTAYIFKDKLTGFINSFSINSQYSGSTLTRIKEYEFFPMLWKSTSNLWGFGFTPDTMGIYNGYTMYRSDIGLPMQLYQFGIIGLVICILPIVVGIYKGLKLIKKEYTFFSSFFLSLSLYLLISNSSFNIYVYILIPLLPIYMGLILANERSLE</sequence>
<evidence type="ECO:0000256" key="1">
    <source>
        <dbReference type="SAM" id="Phobius"/>
    </source>
</evidence>
<keyword evidence="1" id="KW-0812">Transmembrane</keyword>
<protein>
    <recommendedName>
        <fullName evidence="4">Polysaccharide polymerase</fullName>
    </recommendedName>
</protein>
<keyword evidence="3" id="KW-1185">Reference proteome</keyword>
<proteinExistence type="predicted"/>
<gene>
    <name evidence="2" type="ORF">J2Z60_001281</name>
</gene>
<comment type="caution">
    <text evidence="2">The sequence shown here is derived from an EMBL/GenBank/DDBJ whole genome shotgun (WGS) entry which is preliminary data.</text>
</comment>